<dbReference type="Proteomes" id="UP001424741">
    <property type="component" value="Unassembled WGS sequence"/>
</dbReference>
<protein>
    <recommendedName>
        <fullName evidence="3">TIGR03435 family protein</fullName>
    </recommendedName>
</protein>
<dbReference type="RefSeq" id="WP_346189539.1">
    <property type="nucleotide sequence ID" value="NZ_BAABRL010000011.1"/>
</dbReference>
<comment type="caution">
    <text evidence="1">The sequence shown here is derived from an EMBL/GenBank/DDBJ whole genome shotgun (WGS) entry which is preliminary data.</text>
</comment>
<accession>A0ABP9V7A5</accession>
<evidence type="ECO:0008006" key="3">
    <source>
        <dbReference type="Google" id="ProtNLM"/>
    </source>
</evidence>
<keyword evidence="2" id="KW-1185">Reference proteome</keyword>
<organism evidence="1 2">
    <name type="scientific">Rubritalea halochordaticola</name>
    <dbReference type="NCBI Taxonomy" id="714537"/>
    <lineage>
        <taxon>Bacteria</taxon>
        <taxon>Pseudomonadati</taxon>
        <taxon>Verrucomicrobiota</taxon>
        <taxon>Verrucomicrobiia</taxon>
        <taxon>Verrucomicrobiales</taxon>
        <taxon>Rubritaleaceae</taxon>
        <taxon>Rubritalea</taxon>
    </lineage>
</organism>
<evidence type="ECO:0000313" key="1">
    <source>
        <dbReference type="EMBL" id="GAA5496956.1"/>
    </source>
</evidence>
<reference evidence="1 2" key="1">
    <citation type="submission" date="2024-02" db="EMBL/GenBank/DDBJ databases">
        <title>Rubritalea halochordaticola NBRC 107102.</title>
        <authorList>
            <person name="Ichikawa N."/>
            <person name="Katano-Makiyama Y."/>
            <person name="Hidaka K."/>
        </authorList>
    </citation>
    <scope>NUCLEOTIDE SEQUENCE [LARGE SCALE GENOMIC DNA]</scope>
    <source>
        <strain evidence="1 2">NBRC 107102</strain>
    </source>
</reference>
<proteinExistence type="predicted"/>
<name>A0ABP9V7A5_9BACT</name>
<sequence length="257" mass="28770">MKSVMIGVIFGMSLGYAQDDPFEDATFPGRGQLDPFDSTRTAEVESNKIIHIQVEYIELSQMDMTELTYGPKKSANDAGLRDKLHKMLDEGRASMLETQMIVSRSGEKVTSESVQEYIFATEYEPAEITNTSLKKEEAEGPRALAPEPTAFETRNVGVTMELEPTLGEDGKTIDIRLAPEIVWHVENVNWTTWKDKYSDAGVKMPVFYSMRINTGITALDGLYHHACTMTPRDEKGNPDPSRKVMVMVKAEVHKAGR</sequence>
<evidence type="ECO:0000313" key="2">
    <source>
        <dbReference type="Proteomes" id="UP001424741"/>
    </source>
</evidence>
<gene>
    <name evidence="1" type="ORF">Rhal01_03144</name>
</gene>
<dbReference type="EMBL" id="BAABRL010000011">
    <property type="protein sequence ID" value="GAA5496956.1"/>
    <property type="molecule type" value="Genomic_DNA"/>
</dbReference>